<name>A0ABV8EIH7_9BACT</name>
<dbReference type="Proteomes" id="UP001595766">
    <property type="component" value="Unassembled WGS sequence"/>
</dbReference>
<accession>A0ABV8EIH7</accession>
<reference evidence="2" key="1">
    <citation type="journal article" date="2019" name="Int. J. Syst. Evol. Microbiol.">
        <title>The Global Catalogue of Microorganisms (GCM) 10K type strain sequencing project: providing services to taxonomists for standard genome sequencing and annotation.</title>
        <authorList>
            <consortium name="The Broad Institute Genomics Platform"/>
            <consortium name="The Broad Institute Genome Sequencing Center for Infectious Disease"/>
            <person name="Wu L."/>
            <person name="Ma J."/>
        </authorList>
    </citation>
    <scope>NUCLEOTIDE SEQUENCE [LARGE SCALE GENOMIC DNA]</scope>
    <source>
        <strain evidence="2">CECT 8551</strain>
    </source>
</reference>
<evidence type="ECO:0000313" key="1">
    <source>
        <dbReference type="EMBL" id="MFC3976092.1"/>
    </source>
</evidence>
<dbReference type="RefSeq" id="WP_353959796.1">
    <property type="nucleotide sequence ID" value="NZ_JAKZGR010000004.1"/>
</dbReference>
<proteinExistence type="predicted"/>
<evidence type="ECO:0000313" key="2">
    <source>
        <dbReference type="Proteomes" id="UP001595766"/>
    </source>
</evidence>
<protein>
    <submittedName>
        <fullName evidence="1">Uncharacterized protein</fullName>
    </submittedName>
</protein>
<comment type="caution">
    <text evidence="1">The sequence shown here is derived from an EMBL/GenBank/DDBJ whole genome shotgun (WGS) entry which is preliminary data.</text>
</comment>
<sequence>MNEQVKRNSIRFPEHFRFHLSDTKKNELVANCDRF</sequence>
<dbReference type="EMBL" id="JBHSAV010000017">
    <property type="protein sequence ID" value="MFC3976092.1"/>
    <property type="molecule type" value="Genomic_DNA"/>
</dbReference>
<organism evidence="1 2">
    <name type="scientific">Belliella kenyensis</name>
    <dbReference type="NCBI Taxonomy" id="1472724"/>
    <lineage>
        <taxon>Bacteria</taxon>
        <taxon>Pseudomonadati</taxon>
        <taxon>Bacteroidota</taxon>
        <taxon>Cytophagia</taxon>
        <taxon>Cytophagales</taxon>
        <taxon>Cyclobacteriaceae</taxon>
        <taxon>Belliella</taxon>
    </lineage>
</organism>
<gene>
    <name evidence="1" type="ORF">ACFOUP_06875</name>
</gene>
<keyword evidence="2" id="KW-1185">Reference proteome</keyword>